<keyword evidence="1" id="KW-0175">Coiled coil</keyword>
<feature type="compositionally biased region" description="Basic residues" evidence="2">
    <location>
        <begin position="296"/>
        <end position="309"/>
    </location>
</feature>
<reference evidence="3" key="2">
    <citation type="submission" date="2022-01" db="EMBL/GenBank/DDBJ databases">
        <authorList>
            <person name="Hirooka S."/>
            <person name="Miyagishima S.Y."/>
        </authorList>
    </citation>
    <scope>NUCLEOTIDE SEQUENCE</scope>
    <source>
        <strain evidence="3">NBRC 102759</strain>
    </source>
</reference>
<evidence type="ECO:0000313" key="3">
    <source>
        <dbReference type="EMBL" id="GJQ13284.1"/>
    </source>
</evidence>
<feature type="region of interest" description="Disordered" evidence="2">
    <location>
        <begin position="230"/>
        <end position="309"/>
    </location>
</feature>
<proteinExistence type="predicted"/>
<comment type="caution">
    <text evidence="3">The sequence shown here is derived from an EMBL/GenBank/DDBJ whole genome shotgun (WGS) entry which is preliminary data.</text>
</comment>
<dbReference type="EMBL" id="BQMJ01000042">
    <property type="protein sequence ID" value="GJQ13284.1"/>
    <property type="molecule type" value="Genomic_DNA"/>
</dbReference>
<gene>
    <name evidence="3" type="ORF">GpartN1_g5075.t1</name>
</gene>
<dbReference type="AlphaFoldDB" id="A0A9C7URR8"/>
<feature type="compositionally biased region" description="Acidic residues" evidence="2">
    <location>
        <begin position="271"/>
        <end position="281"/>
    </location>
</feature>
<evidence type="ECO:0000256" key="1">
    <source>
        <dbReference type="SAM" id="Coils"/>
    </source>
</evidence>
<sequence length="309" mass="35490">MRWTLQSYLLIAFTATVAAGFTTILSKYKSVFSMLRARWFRDVFEDLRLRLRASEAAAIRERLDLLEAKILSSETSNLGRLSVHSPRTLAEEKPTPEWELVTREDFVILRSRVDDLAKSVNTVKSQASKSLQVSEDMLRQYLQNAVSTKEQLASFSQGVYSLLELLQQMEKAFNSLVRKLENQDSTEVLKALDMELSNLRSFVEDVNEEVRNMRLVLNQSNIVFSNSSVLGRESEATTSLKEYEDEDNNTTLDEPKNTLKEEVSDMPHSEAEEEEEEEEEEKNSSHPSPSQSSEKKKPKKKQKKKKKKN</sequence>
<keyword evidence="4" id="KW-1185">Reference proteome</keyword>
<name>A0A9C7URR8_9RHOD</name>
<evidence type="ECO:0000256" key="2">
    <source>
        <dbReference type="SAM" id="MobiDB-lite"/>
    </source>
</evidence>
<feature type="compositionally biased region" description="Basic and acidic residues" evidence="2">
    <location>
        <begin position="253"/>
        <end position="270"/>
    </location>
</feature>
<protein>
    <submittedName>
        <fullName evidence="3">Uncharacterized protein</fullName>
    </submittedName>
</protein>
<dbReference type="OrthoDB" id="10373460at2759"/>
<dbReference type="Proteomes" id="UP001061958">
    <property type="component" value="Unassembled WGS sequence"/>
</dbReference>
<evidence type="ECO:0000313" key="4">
    <source>
        <dbReference type="Proteomes" id="UP001061958"/>
    </source>
</evidence>
<accession>A0A9C7URR8</accession>
<organism evidence="3 4">
    <name type="scientific">Galdieria partita</name>
    <dbReference type="NCBI Taxonomy" id="83374"/>
    <lineage>
        <taxon>Eukaryota</taxon>
        <taxon>Rhodophyta</taxon>
        <taxon>Bangiophyceae</taxon>
        <taxon>Galdieriales</taxon>
        <taxon>Galdieriaceae</taxon>
        <taxon>Galdieria</taxon>
    </lineage>
</organism>
<feature type="coiled-coil region" evidence="1">
    <location>
        <begin position="163"/>
        <end position="209"/>
    </location>
</feature>
<reference evidence="3" key="1">
    <citation type="journal article" date="2022" name="Proc. Natl. Acad. Sci. U.S.A.">
        <title>Life cycle and functional genomics of the unicellular red alga Galdieria for elucidating algal and plant evolution and industrial use.</title>
        <authorList>
            <person name="Hirooka S."/>
            <person name="Itabashi T."/>
            <person name="Ichinose T.M."/>
            <person name="Onuma R."/>
            <person name="Fujiwara T."/>
            <person name="Yamashita S."/>
            <person name="Jong L.W."/>
            <person name="Tomita R."/>
            <person name="Iwane A.H."/>
            <person name="Miyagishima S.Y."/>
        </authorList>
    </citation>
    <scope>NUCLEOTIDE SEQUENCE</scope>
    <source>
        <strain evidence="3">NBRC 102759</strain>
    </source>
</reference>